<dbReference type="VEuPathDB" id="CryptoDB:Vbra_7115"/>
<accession>A0A0G4EEG5</accession>
<feature type="compositionally biased region" description="Gly residues" evidence="1">
    <location>
        <begin position="538"/>
        <end position="558"/>
    </location>
</feature>
<feature type="compositionally biased region" description="Low complexity" evidence="1">
    <location>
        <begin position="400"/>
        <end position="412"/>
    </location>
</feature>
<feature type="region of interest" description="Disordered" evidence="1">
    <location>
        <begin position="169"/>
        <end position="210"/>
    </location>
</feature>
<feature type="region of interest" description="Disordered" evidence="1">
    <location>
        <begin position="487"/>
        <end position="610"/>
    </location>
</feature>
<dbReference type="Proteomes" id="UP000041254">
    <property type="component" value="Unassembled WGS sequence"/>
</dbReference>
<sequence length="610" mass="65148">MSSYPPPPRGGTNPSGSGRQAGGSKAAMAAAAAATDPAHGLMYFTETKSGFLCDRQFVHEVPLPPHLPKMLQTPHELVFGAVRWGESQGSAGDIPRHLVHLGVEGGLASGGRVDLKRMRVMDEGLGTRPYQRRGDGHNRVLPLHPKDQSLMYFDDSVIDQLLPPSKRLKPAAAAAAGKAPKSPLMLPSPPPWIERERPRSPSPSPVPIEVKQPEGTKAKESYVDRVLKTFNVSPAMFTCPGSKSLRANPPVQILRVLPHPDLWTHNYMQVSFDEDPFASGGRDKARQGLAPLSLSGGPKPVPSGKAPAAVMTVNREKQATGGSIMRCGFFVRGSKPDGVERDDDVDEADGLLGYYAHKSDYHVSVSSFQGAKKSSGNYVLEMPHPPDLSRLEITQANNTQQESQSQAIESQQLMPPSATATSSNKVKVARGEALLVPLATGRLPLKRAAERGGYGRRLEADFIRLGQRSLTEDEMKGAETKRLQIMTTTMDDAPLPEEPPIPREKTPEDEGPMGHEDEDEHDRLEGEGDLSGQREEGGAGAGGGAGAAGEGEGGGAGEGRGRGDEESEEGEVKKSSDEEGSSDEDEDESGEESSSAESSESGEEGEIDED</sequence>
<evidence type="ECO:0000256" key="1">
    <source>
        <dbReference type="SAM" id="MobiDB-lite"/>
    </source>
</evidence>
<protein>
    <submittedName>
        <fullName evidence="2">Uncharacterized protein</fullName>
    </submittedName>
</protein>
<dbReference type="AlphaFoldDB" id="A0A0G4EEG5"/>
<evidence type="ECO:0000313" key="3">
    <source>
        <dbReference type="Proteomes" id="UP000041254"/>
    </source>
</evidence>
<proteinExistence type="predicted"/>
<keyword evidence="3" id="KW-1185">Reference proteome</keyword>
<feature type="region of interest" description="Disordered" evidence="1">
    <location>
        <begin position="397"/>
        <end position="425"/>
    </location>
</feature>
<gene>
    <name evidence="2" type="ORF">Vbra_7115</name>
</gene>
<dbReference type="InParanoid" id="A0A0G4EEG5"/>
<name>A0A0G4EEG5_VITBC</name>
<feature type="compositionally biased region" description="Acidic residues" evidence="1">
    <location>
        <begin position="600"/>
        <end position="610"/>
    </location>
</feature>
<organism evidence="2 3">
    <name type="scientific">Vitrella brassicaformis (strain CCMP3155)</name>
    <dbReference type="NCBI Taxonomy" id="1169540"/>
    <lineage>
        <taxon>Eukaryota</taxon>
        <taxon>Sar</taxon>
        <taxon>Alveolata</taxon>
        <taxon>Colpodellida</taxon>
        <taxon>Vitrellaceae</taxon>
        <taxon>Vitrella</taxon>
    </lineage>
</organism>
<feature type="compositionally biased region" description="Low complexity" evidence="1">
    <location>
        <begin position="169"/>
        <end position="185"/>
    </location>
</feature>
<evidence type="ECO:0000313" key="2">
    <source>
        <dbReference type="EMBL" id="CEL93778.1"/>
    </source>
</evidence>
<reference evidence="2 3" key="1">
    <citation type="submission" date="2014-11" db="EMBL/GenBank/DDBJ databases">
        <authorList>
            <person name="Zhu J."/>
            <person name="Qi W."/>
            <person name="Song R."/>
        </authorList>
    </citation>
    <scope>NUCLEOTIDE SEQUENCE [LARGE SCALE GENOMIC DNA]</scope>
</reference>
<feature type="compositionally biased region" description="Acidic residues" evidence="1">
    <location>
        <begin position="578"/>
        <end position="591"/>
    </location>
</feature>
<feature type="region of interest" description="Disordered" evidence="1">
    <location>
        <begin position="1"/>
        <end position="25"/>
    </location>
</feature>
<feature type="compositionally biased region" description="Basic and acidic residues" evidence="1">
    <location>
        <begin position="500"/>
        <end position="537"/>
    </location>
</feature>
<dbReference type="EMBL" id="CDMY01000189">
    <property type="protein sequence ID" value="CEL93778.1"/>
    <property type="molecule type" value="Genomic_DNA"/>
</dbReference>
<feature type="compositionally biased region" description="Basic and acidic residues" evidence="1">
    <location>
        <begin position="559"/>
        <end position="577"/>
    </location>
</feature>